<accession>A0AAD3MC96</accession>
<feature type="domain" description="C2H2-type" evidence="15">
    <location>
        <begin position="700"/>
        <end position="727"/>
    </location>
</feature>
<feature type="domain" description="C2H2-type" evidence="15">
    <location>
        <begin position="486"/>
        <end position="513"/>
    </location>
</feature>
<keyword evidence="17" id="KW-1185">Reference proteome</keyword>
<feature type="domain" description="C2H2-type" evidence="15">
    <location>
        <begin position="560"/>
        <end position="587"/>
    </location>
</feature>
<evidence type="ECO:0000313" key="16">
    <source>
        <dbReference type="EMBL" id="GLD51262.1"/>
    </source>
</evidence>
<gene>
    <name evidence="16" type="ORF">AKAME5_000434500</name>
</gene>
<keyword evidence="13" id="KW-0732">Signal</keyword>
<dbReference type="FunFam" id="3.30.160.60:FF:002343">
    <property type="entry name" value="Zinc finger protein 33A"/>
    <property type="match status" value="1"/>
</dbReference>
<name>A0AAD3MC96_LATJO</name>
<keyword evidence="5" id="KW-0862">Zinc</keyword>
<feature type="domain" description="C2H2-type" evidence="15">
    <location>
        <begin position="672"/>
        <end position="699"/>
    </location>
</feature>
<keyword evidence="8" id="KW-0804">Transcription</keyword>
<dbReference type="SUPFAM" id="SSF57667">
    <property type="entry name" value="beta-beta-alpha zinc fingers"/>
    <property type="match status" value="7"/>
</dbReference>
<dbReference type="InterPro" id="IPR000210">
    <property type="entry name" value="BTB/POZ_dom"/>
</dbReference>
<evidence type="ECO:0000256" key="7">
    <source>
        <dbReference type="ARBA" id="ARBA00023125"/>
    </source>
</evidence>
<dbReference type="AlphaFoldDB" id="A0AAD3MC96"/>
<evidence type="ECO:0000259" key="14">
    <source>
        <dbReference type="PROSITE" id="PS50097"/>
    </source>
</evidence>
<keyword evidence="7" id="KW-0238">DNA-binding</keyword>
<dbReference type="Gene3D" id="3.30.160.60">
    <property type="entry name" value="Classic Zinc Finger"/>
    <property type="match status" value="11"/>
</dbReference>
<dbReference type="InterPro" id="IPR036236">
    <property type="entry name" value="Znf_C2H2_sf"/>
</dbReference>
<evidence type="ECO:0000259" key="15">
    <source>
        <dbReference type="PROSITE" id="PS50157"/>
    </source>
</evidence>
<dbReference type="Gene3D" id="3.30.710.10">
    <property type="entry name" value="Potassium Channel Kv1.1, Chain A"/>
    <property type="match status" value="1"/>
</dbReference>
<dbReference type="GO" id="GO:0000981">
    <property type="term" value="F:DNA-binding transcription factor activity, RNA polymerase II-specific"/>
    <property type="evidence" value="ECO:0007669"/>
    <property type="project" value="TreeGrafter"/>
</dbReference>
<dbReference type="PANTHER" id="PTHR24384:SF189">
    <property type="entry name" value="C2H2-TYPE DOMAIN-CONTAINING PROTEIN-RELATED"/>
    <property type="match status" value="1"/>
</dbReference>
<evidence type="ECO:0000256" key="13">
    <source>
        <dbReference type="SAM" id="SignalP"/>
    </source>
</evidence>
<protein>
    <recommendedName>
        <fullName evidence="10">Zinc finger and BTB domain-containing protein 41</fullName>
    </recommendedName>
</protein>
<feature type="compositionally biased region" description="Polar residues" evidence="12">
    <location>
        <begin position="237"/>
        <end position="275"/>
    </location>
</feature>
<feature type="compositionally biased region" description="Basic and acidic residues" evidence="12">
    <location>
        <begin position="276"/>
        <end position="294"/>
    </location>
</feature>
<keyword evidence="9" id="KW-0539">Nucleus</keyword>
<evidence type="ECO:0000256" key="8">
    <source>
        <dbReference type="ARBA" id="ARBA00023163"/>
    </source>
</evidence>
<proteinExistence type="predicted"/>
<dbReference type="InterPro" id="IPR011333">
    <property type="entry name" value="SKP1/BTB/POZ_sf"/>
</dbReference>
<feature type="chain" id="PRO_5041989295" description="Zinc finger and BTB domain-containing protein 41" evidence="13">
    <location>
        <begin position="25"/>
        <end position="999"/>
    </location>
</feature>
<evidence type="ECO:0000313" key="17">
    <source>
        <dbReference type="Proteomes" id="UP001279410"/>
    </source>
</evidence>
<comment type="caution">
    <text evidence="16">The sequence shown here is derived from an EMBL/GenBank/DDBJ whole genome shotgun (WGS) entry which is preliminary data.</text>
</comment>
<evidence type="ECO:0000256" key="6">
    <source>
        <dbReference type="ARBA" id="ARBA00023015"/>
    </source>
</evidence>
<evidence type="ECO:0000256" key="1">
    <source>
        <dbReference type="ARBA" id="ARBA00004123"/>
    </source>
</evidence>
<dbReference type="SMART" id="SM00225">
    <property type="entry name" value="BTB"/>
    <property type="match status" value="1"/>
</dbReference>
<dbReference type="FunFam" id="3.30.160.60:FF:000624">
    <property type="entry name" value="zinc finger protein 697"/>
    <property type="match status" value="1"/>
</dbReference>
<feature type="domain" description="C2H2-type" evidence="15">
    <location>
        <begin position="793"/>
        <end position="820"/>
    </location>
</feature>
<dbReference type="SUPFAM" id="SSF54695">
    <property type="entry name" value="POZ domain"/>
    <property type="match status" value="1"/>
</dbReference>
<evidence type="ECO:0000256" key="11">
    <source>
        <dbReference type="PROSITE-ProRule" id="PRU00042"/>
    </source>
</evidence>
<keyword evidence="4 11" id="KW-0863">Zinc-finger</keyword>
<evidence type="ECO:0000256" key="10">
    <source>
        <dbReference type="ARBA" id="ARBA00070983"/>
    </source>
</evidence>
<dbReference type="EMBL" id="BRZM01000010">
    <property type="protein sequence ID" value="GLD51262.1"/>
    <property type="molecule type" value="Genomic_DNA"/>
</dbReference>
<dbReference type="GO" id="GO:0000978">
    <property type="term" value="F:RNA polymerase II cis-regulatory region sequence-specific DNA binding"/>
    <property type="evidence" value="ECO:0007669"/>
    <property type="project" value="TreeGrafter"/>
</dbReference>
<evidence type="ECO:0000256" key="3">
    <source>
        <dbReference type="ARBA" id="ARBA00022737"/>
    </source>
</evidence>
<dbReference type="PROSITE" id="PS00028">
    <property type="entry name" value="ZINC_FINGER_C2H2_1"/>
    <property type="match status" value="12"/>
</dbReference>
<evidence type="ECO:0000256" key="5">
    <source>
        <dbReference type="ARBA" id="ARBA00022833"/>
    </source>
</evidence>
<evidence type="ECO:0000256" key="12">
    <source>
        <dbReference type="SAM" id="MobiDB-lite"/>
    </source>
</evidence>
<dbReference type="FunFam" id="3.30.160.60:FF:001282">
    <property type="entry name" value="Zinc finger and BTB domain-containing protein 41"/>
    <property type="match status" value="1"/>
</dbReference>
<evidence type="ECO:0000256" key="9">
    <source>
        <dbReference type="ARBA" id="ARBA00023242"/>
    </source>
</evidence>
<feature type="domain" description="C2H2-type" evidence="15">
    <location>
        <begin position="728"/>
        <end position="756"/>
    </location>
</feature>
<dbReference type="Pfam" id="PF00096">
    <property type="entry name" value="zf-C2H2"/>
    <property type="match status" value="8"/>
</dbReference>
<dbReference type="Proteomes" id="UP001279410">
    <property type="component" value="Unassembled WGS sequence"/>
</dbReference>
<feature type="domain" description="C2H2-type" evidence="15">
    <location>
        <begin position="644"/>
        <end position="671"/>
    </location>
</feature>
<feature type="domain" description="C2H2-type" evidence="15">
    <location>
        <begin position="821"/>
        <end position="849"/>
    </location>
</feature>
<feature type="signal peptide" evidence="13">
    <location>
        <begin position="1"/>
        <end position="24"/>
    </location>
</feature>
<evidence type="ECO:0000256" key="4">
    <source>
        <dbReference type="ARBA" id="ARBA00022771"/>
    </source>
</evidence>
<dbReference type="GO" id="GO:0008270">
    <property type="term" value="F:zinc ion binding"/>
    <property type="evidence" value="ECO:0007669"/>
    <property type="project" value="UniProtKB-KW"/>
</dbReference>
<dbReference type="GO" id="GO:0005634">
    <property type="term" value="C:nucleus"/>
    <property type="evidence" value="ECO:0007669"/>
    <property type="project" value="UniProtKB-SubCell"/>
</dbReference>
<feature type="region of interest" description="Disordered" evidence="12">
    <location>
        <begin position="224"/>
        <end position="391"/>
    </location>
</feature>
<feature type="compositionally biased region" description="Basic residues" evidence="12">
    <location>
        <begin position="303"/>
        <end position="313"/>
    </location>
</feature>
<dbReference type="PANTHER" id="PTHR24384">
    <property type="entry name" value="FINGER PUTATIVE TRANSCRIPTION FACTOR FAMILY-RELATED"/>
    <property type="match status" value="1"/>
</dbReference>
<reference evidence="16" key="1">
    <citation type="submission" date="2022-08" db="EMBL/GenBank/DDBJ databases">
        <title>Genome sequencing of akame (Lates japonicus).</title>
        <authorList>
            <person name="Hashiguchi Y."/>
            <person name="Takahashi H."/>
        </authorList>
    </citation>
    <scope>NUCLEOTIDE SEQUENCE</scope>
    <source>
        <strain evidence="16">Kochi</strain>
    </source>
</reference>
<dbReference type="Pfam" id="PF00651">
    <property type="entry name" value="BTB"/>
    <property type="match status" value="1"/>
</dbReference>
<dbReference type="InterPro" id="IPR050752">
    <property type="entry name" value="C2H2-ZF_domain"/>
</dbReference>
<dbReference type="InterPro" id="IPR013087">
    <property type="entry name" value="Znf_C2H2_type"/>
</dbReference>
<keyword evidence="6" id="KW-0805">Transcription regulation</keyword>
<dbReference type="FunFam" id="3.30.160.60:FF:002627">
    <property type="entry name" value="Zinc finger and BTB domain-containing 41"/>
    <property type="match status" value="1"/>
</dbReference>
<organism evidence="16 17">
    <name type="scientific">Lates japonicus</name>
    <name type="common">Japanese lates</name>
    <dbReference type="NCBI Taxonomy" id="270547"/>
    <lineage>
        <taxon>Eukaryota</taxon>
        <taxon>Metazoa</taxon>
        <taxon>Chordata</taxon>
        <taxon>Craniata</taxon>
        <taxon>Vertebrata</taxon>
        <taxon>Euteleostomi</taxon>
        <taxon>Actinopterygii</taxon>
        <taxon>Neopterygii</taxon>
        <taxon>Teleostei</taxon>
        <taxon>Neoteleostei</taxon>
        <taxon>Acanthomorphata</taxon>
        <taxon>Carangaria</taxon>
        <taxon>Carangaria incertae sedis</taxon>
        <taxon>Centropomidae</taxon>
        <taxon>Lates</taxon>
    </lineage>
</organism>
<feature type="compositionally biased region" description="Polar residues" evidence="12">
    <location>
        <begin position="352"/>
        <end position="366"/>
    </location>
</feature>
<dbReference type="FunFam" id="3.30.160.60:FF:000841">
    <property type="entry name" value="zinc finger and BTB domain-containing protein 41"/>
    <property type="match status" value="1"/>
</dbReference>
<feature type="compositionally biased region" description="Acidic residues" evidence="12">
    <location>
        <begin position="370"/>
        <end position="388"/>
    </location>
</feature>
<feature type="domain" description="BTB" evidence="14">
    <location>
        <begin position="127"/>
        <end position="191"/>
    </location>
</feature>
<feature type="compositionally biased region" description="Basic and acidic residues" evidence="12">
    <location>
        <begin position="326"/>
        <end position="345"/>
    </location>
</feature>
<keyword evidence="2" id="KW-0479">Metal-binding</keyword>
<dbReference type="FunFam" id="3.30.160.60:FF:001227">
    <property type="entry name" value="Zinc finger and BTB domain containing 41"/>
    <property type="match status" value="1"/>
</dbReference>
<feature type="domain" description="C2H2-type" evidence="15">
    <location>
        <begin position="765"/>
        <end position="792"/>
    </location>
</feature>
<dbReference type="FunFam" id="3.30.160.60:FF:000337">
    <property type="entry name" value="Zinc finger and BTB domain containing 41"/>
    <property type="match status" value="2"/>
</dbReference>
<comment type="subcellular location">
    <subcellularLocation>
        <location evidence="1">Nucleus</location>
    </subcellularLocation>
</comment>
<dbReference type="PROSITE" id="PS50097">
    <property type="entry name" value="BTB"/>
    <property type="match status" value="1"/>
</dbReference>
<feature type="domain" description="C2H2-type" evidence="15">
    <location>
        <begin position="588"/>
        <end position="616"/>
    </location>
</feature>
<keyword evidence="3" id="KW-0677">Repeat</keyword>
<sequence length="999" mass="112542">MKASKLAFPRCLLPFLLFTPLNKSYLCQLDCTVVSKDGPCLSGVIHGSSSDTMKKKPSAPVRPKRSRLVSASSECATEVDTVLISSAAPISETVPGSASQIRHVTMSQHSHNLLKFLNEDRTRQKFCDVSVSVGGKFYSAHKVVLAHGSSYFHAELSKNPATTHVTLDHVEDSVFQHLLGFLYTSECVVAETDLVALTEAARFLDMMDILKLLCEEGDVHPVSVTQTPAEVRESTDVEMTSSDSPAGDTDIQSPFEPSTLCSQLVSSENSVQNHLAESHSDEQQETSTEKEKTASQRGVTTRRSARRRRTPTKYKRDDVEYFVNTPEEKQRTVSPREQDDARVEETGEAAVENQTPKPDMSETSKPAQGDDVEDEEDEEEEEGGDMNEDVAAQKKAAEICAAEKSASQQATDAERTECQTVGQVETHTPAAAGSSNQSPVYPEGLAPVIILTSSKKTLKCPKCDKTFDRAGKYESHTRVHTGEKPFQCDICLQRYSTKSNLTVHKKKHASDAPFQKKEHKCPFCNKLHASKKTLAKHVRRFHPDHIQEFLTKRKRKTEGWKCAICLKTFTRRPHLQEHMILHSQDRPFKCSFCDEYFKSRFARLKHQEKYHLGPFPCEICGRQFNDTGNRKRHIECTHGGKRKWTCFICGKSVRERTTLREHMRIHSGEKPHLCSICGQSFRHGSSYRLHLRVHHDDKRYECDECGKTFIRHDHLTKHQKIHSGEKAHQCEECGKCFRRHDHLTVHYKSVHLGEKVWQKYKTAVHQCEVCKKEFKGKSSLEMHFRTHSGEKPHRCPECHQTFRIKKTLTKHMVIHSDARPFNCSQCSATFKRKDKLKYHVDHVHSTRFTEQPLSTLSEDKIVSIPFEETSKAYRAEPKSNLQSTPPPMNVCVPVTLVPVQMAGGAQGSLNAHGASSLSSQTHSVVSMQAQGQQQNSGYQAATDLAFLEKYTLTPQPANIVHPVRPDQMLDPREQSYLGTLLGLDSASSVQNISNSDHTH</sequence>
<dbReference type="SMART" id="SM00355">
    <property type="entry name" value="ZnF_C2H2"/>
    <property type="match status" value="13"/>
</dbReference>
<dbReference type="PROSITE" id="PS50157">
    <property type="entry name" value="ZINC_FINGER_C2H2_2"/>
    <property type="match status" value="12"/>
</dbReference>
<evidence type="ECO:0000256" key="2">
    <source>
        <dbReference type="ARBA" id="ARBA00022723"/>
    </source>
</evidence>
<feature type="domain" description="C2H2-type" evidence="15">
    <location>
        <begin position="615"/>
        <end position="643"/>
    </location>
</feature>
<feature type="domain" description="C2H2-type" evidence="15">
    <location>
        <begin position="458"/>
        <end position="485"/>
    </location>
</feature>